<evidence type="ECO:0000313" key="1">
    <source>
        <dbReference type="EMBL" id="KAF1850406.1"/>
    </source>
</evidence>
<dbReference type="EMBL" id="ML976614">
    <property type="protein sequence ID" value="KAF1850406.1"/>
    <property type="molecule type" value="Genomic_DNA"/>
</dbReference>
<evidence type="ECO:0000313" key="2">
    <source>
        <dbReference type="Proteomes" id="UP000800039"/>
    </source>
</evidence>
<reference evidence="1" key="1">
    <citation type="submission" date="2020-01" db="EMBL/GenBank/DDBJ databases">
        <authorList>
            <consortium name="DOE Joint Genome Institute"/>
            <person name="Haridas S."/>
            <person name="Albert R."/>
            <person name="Binder M."/>
            <person name="Bloem J."/>
            <person name="Labutti K."/>
            <person name="Salamov A."/>
            <person name="Andreopoulos B."/>
            <person name="Baker S.E."/>
            <person name="Barry K."/>
            <person name="Bills G."/>
            <person name="Bluhm B.H."/>
            <person name="Cannon C."/>
            <person name="Castanera R."/>
            <person name="Culley D.E."/>
            <person name="Daum C."/>
            <person name="Ezra D."/>
            <person name="Gonzalez J.B."/>
            <person name="Henrissat B."/>
            <person name="Kuo A."/>
            <person name="Liang C."/>
            <person name="Lipzen A."/>
            <person name="Lutzoni F."/>
            <person name="Magnuson J."/>
            <person name="Mondo S."/>
            <person name="Nolan M."/>
            <person name="Ohm R."/>
            <person name="Pangilinan J."/>
            <person name="Park H.-J."/>
            <person name="Ramirez L."/>
            <person name="Alfaro M."/>
            <person name="Sun H."/>
            <person name="Tritt A."/>
            <person name="Yoshinaga Y."/>
            <person name="Zwiers L.-H."/>
            <person name="Turgeon B.G."/>
            <person name="Goodwin S.B."/>
            <person name="Spatafora J.W."/>
            <person name="Crous P.W."/>
            <person name="Grigoriev I.V."/>
        </authorList>
    </citation>
    <scope>NUCLEOTIDE SEQUENCE</scope>
    <source>
        <strain evidence="1">CBS 394.84</strain>
    </source>
</reference>
<name>A0A9P4GST4_9PLEO</name>
<dbReference type="RefSeq" id="XP_040792969.1">
    <property type="nucleotide sequence ID" value="XM_040930654.1"/>
</dbReference>
<dbReference type="AlphaFoldDB" id="A0A9P4GST4"/>
<dbReference type="Proteomes" id="UP000800039">
    <property type="component" value="Unassembled WGS sequence"/>
</dbReference>
<keyword evidence="2" id="KW-1185">Reference proteome</keyword>
<dbReference type="OrthoDB" id="3798353at2759"/>
<sequence length="293" mass="33694">MGKAEEEARAKYEERQHLKRIAQLQEAKMRVAEARAIAKEEAAYPTFHRQCSAPPEPVPEPTYLSTLPNHGPIYDHTARQKFIHEKLQVILGEQRMNMGVGLPSGHSGIDPAIAEYHQQKATAYLLENIDAWKSEQRHQAEEQQWQFAQEEEERKRIQAIVDFARGRYMQQVEKLALYGPQMREGIDMLEAAVQNNNLIDMAEIVRVMTIEILEPAHALFKAMNENIPLEEEGARVLKEQWPVERLDKLYTFLKNESSLPEELIYFAKGIEAICKPVIHPTPFENPLDPKPVP</sequence>
<organism evidence="1 2">
    <name type="scientific">Cucurbitaria berberidis CBS 394.84</name>
    <dbReference type="NCBI Taxonomy" id="1168544"/>
    <lineage>
        <taxon>Eukaryota</taxon>
        <taxon>Fungi</taxon>
        <taxon>Dikarya</taxon>
        <taxon>Ascomycota</taxon>
        <taxon>Pezizomycotina</taxon>
        <taxon>Dothideomycetes</taxon>
        <taxon>Pleosporomycetidae</taxon>
        <taxon>Pleosporales</taxon>
        <taxon>Pleosporineae</taxon>
        <taxon>Cucurbitariaceae</taxon>
        <taxon>Cucurbitaria</taxon>
    </lineage>
</organism>
<gene>
    <name evidence="1" type="ORF">K460DRAFT_327236</name>
</gene>
<dbReference type="GeneID" id="63847906"/>
<comment type="caution">
    <text evidence="1">The sequence shown here is derived from an EMBL/GenBank/DDBJ whole genome shotgun (WGS) entry which is preliminary data.</text>
</comment>
<accession>A0A9P4GST4</accession>
<protein>
    <submittedName>
        <fullName evidence="1">Uncharacterized protein</fullName>
    </submittedName>
</protein>
<feature type="non-terminal residue" evidence="1">
    <location>
        <position position="293"/>
    </location>
</feature>
<proteinExistence type="predicted"/>